<sequence length="100" mass="11720">MLCICIKNRPAQAGGRVTSGIFDEDVVCALFEEIKYPLVGLFEERIFLSIVLIILAHRSDRIAPKYWWPVRGTLYRERFAVAPPCWGPWWLWFGAHSRRR</sequence>
<reference evidence="1 2" key="1">
    <citation type="submission" date="2021-06" db="EMBL/GenBank/DDBJ databases">
        <authorList>
            <person name="Palmer J.M."/>
        </authorList>
    </citation>
    <scope>NUCLEOTIDE SEQUENCE [LARGE SCALE GENOMIC DNA]</scope>
    <source>
        <strain evidence="1 2">XC_2019</strain>
        <tissue evidence="1">Muscle</tissue>
    </source>
</reference>
<protein>
    <submittedName>
        <fullName evidence="1">Uncharacterized protein</fullName>
    </submittedName>
</protein>
<comment type="caution">
    <text evidence="1">The sequence shown here is derived from an EMBL/GenBank/DDBJ whole genome shotgun (WGS) entry which is preliminary data.</text>
</comment>
<organism evidence="1 2">
    <name type="scientific">Xenoophorus captivus</name>
    <dbReference type="NCBI Taxonomy" id="1517983"/>
    <lineage>
        <taxon>Eukaryota</taxon>
        <taxon>Metazoa</taxon>
        <taxon>Chordata</taxon>
        <taxon>Craniata</taxon>
        <taxon>Vertebrata</taxon>
        <taxon>Euteleostomi</taxon>
        <taxon>Actinopterygii</taxon>
        <taxon>Neopterygii</taxon>
        <taxon>Teleostei</taxon>
        <taxon>Neoteleostei</taxon>
        <taxon>Acanthomorphata</taxon>
        <taxon>Ovalentaria</taxon>
        <taxon>Atherinomorphae</taxon>
        <taxon>Cyprinodontiformes</taxon>
        <taxon>Goodeidae</taxon>
        <taxon>Xenoophorus</taxon>
    </lineage>
</organism>
<dbReference type="EMBL" id="JAHRIN010005479">
    <property type="protein sequence ID" value="MEQ2193104.1"/>
    <property type="molecule type" value="Genomic_DNA"/>
</dbReference>
<proteinExistence type="predicted"/>
<name>A0ABV0QBF5_9TELE</name>
<gene>
    <name evidence="1" type="ORF">XENOCAPTIV_023855</name>
</gene>
<evidence type="ECO:0000313" key="1">
    <source>
        <dbReference type="EMBL" id="MEQ2193104.1"/>
    </source>
</evidence>
<dbReference type="Proteomes" id="UP001434883">
    <property type="component" value="Unassembled WGS sequence"/>
</dbReference>
<accession>A0ABV0QBF5</accession>
<evidence type="ECO:0000313" key="2">
    <source>
        <dbReference type="Proteomes" id="UP001434883"/>
    </source>
</evidence>
<keyword evidence="2" id="KW-1185">Reference proteome</keyword>